<comment type="caution">
    <text evidence="2">The sequence shown here is derived from an EMBL/GenBank/DDBJ whole genome shotgun (WGS) entry which is preliminary data.</text>
</comment>
<keyword evidence="1" id="KW-0472">Membrane</keyword>
<dbReference type="VEuPathDB" id="FungiDB:PNEG_04270"/>
<protein>
    <submittedName>
        <fullName evidence="2">Uncharacterized protein</fullName>
    </submittedName>
</protein>
<accession>A0A0W4ZX24</accession>
<reference evidence="3" key="1">
    <citation type="journal article" date="2016" name="Nat. Commun.">
        <title>Genome analysis of three Pneumocystis species reveals adaptation mechanisms to life exclusively in mammalian hosts.</title>
        <authorList>
            <person name="Ma L."/>
            <person name="Chen Z."/>
            <person name="Huang D.W."/>
            <person name="Kutty G."/>
            <person name="Ishihara M."/>
            <person name="Wang H."/>
            <person name="Abouelleil A."/>
            <person name="Bishop L."/>
            <person name="Davey E."/>
            <person name="Deng R."/>
            <person name="Deng X."/>
            <person name="Fan L."/>
            <person name="Fantoni G."/>
            <person name="Fitzgerald M."/>
            <person name="Gogineni E."/>
            <person name="Goldberg J.M."/>
            <person name="Handley G."/>
            <person name="Hu X."/>
            <person name="Huber C."/>
            <person name="Jiao X."/>
            <person name="Jones K."/>
            <person name="Levin J.Z."/>
            <person name="Liu Y."/>
            <person name="Macdonald P."/>
            <person name="Melnikov A."/>
            <person name="Raley C."/>
            <person name="Sassi M."/>
            <person name="Sherman B.T."/>
            <person name="Song X."/>
            <person name="Sykes S."/>
            <person name="Tran B."/>
            <person name="Walsh L."/>
            <person name="Xia Y."/>
            <person name="Yang J."/>
            <person name="Young S."/>
            <person name="Zeng Q."/>
            <person name="Zheng X."/>
            <person name="Stephens R."/>
            <person name="Nusbaum C."/>
            <person name="Birren B.W."/>
            <person name="Azadi P."/>
            <person name="Lempicki R.A."/>
            <person name="Cuomo C.A."/>
            <person name="Kovacs J.A."/>
        </authorList>
    </citation>
    <scope>NUCLEOTIDE SEQUENCE [LARGE SCALE GENOMIC DNA]</scope>
    <source>
        <strain evidence="3">B123</strain>
    </source>
</reference>
<keyword evidence="1" id="KW-0812">Transmembrane</keyword>
<evidence type="ECO:0000313" key="2">
    <source>
        <dbReference type="EMBL" id="KTW32917.1"/>
    </source>
</evidence>
<dbReference type="RefSeq" id="XP_019613388.1">
    <property type="nucleotide sequence ID" value="XM_019757793.1"/>
</dbReference>
<name>A0A0W4ZX24_PNEMU</name>
<dbReference type="Proteomes" id="UP000011958">
    <property type="component" value="Unassembled WGS sequence"/>
</dbReference>
<dbReference type="EMBL" id="AFWA02000005">
    <property type="protein sequence ID" value="KTW32917.1"/>
    <property type="molecule type" value="Genomic_DNA"/>
</dbReference>
<dbReference type="GeneID" id="30671565"/>
<keyword evidence="1" id="KW-1133">Transmembrane helix</keyword>
<dbReference type="AlphaFoldDB" id="A0A0W4ZX24"/>
<evidence type="ECO:0000256" key="1">
    <source>
        <dbReference type="SAM" id="Phobius"/>
    </source>
</evidence>
<proteinExistence type="predicted"/>
<sequence length="70" mass="8294">MSYRLIKKVGLLSTISFTIFIIALNDNVICILIIYMNYIITLKCLKIGIRLFELRLLYIFKYELEMAKDI</sequence>
<organism evidence="2 3">
    <name type="scientific">Pneumocystis murina (strain B123)</name>
    <name type="common">Mouse pneumocystis pneumonia agent</name>
    <name type="synonym">Pneumocystis carinii f. sp. muris</name>
    <dbReference type="NCBI Taxonomy" id="1069680"/>
    <lineage>
        <taxon>Eukaryota</taxon>
        <taxon>Fungi</taxon>
        <taxon>Dikarya</taxon>
        <taxon>Ascomycota</taxon>
        <taxon>Taphrinomycotina</taxon>
        <taxon>Pneumocystomycetes</taxon>
        <taxon>Pneumocystaceae</taxon>
        <taxon>Pneumocystis</taxon>
    </lineage>
</organism>
<keyword evidence="3" id="KW-1185">Reference proteome</keyword>
<gene>
    <name evidence="2" type="ORF">PNEG_04270</name>
</gene>
<evidence type="ECO:0000313" key="3">
    <source>
        <dbReference type="Proteomes" id="UP000011958"/>
    </source>
</evidence>
<feature type="transmembrane region" description="Helical" evidence="1">
    <location>
        <begin position="12"/>
        <end position="36"/>
    </location>
</feature>